<feature type="region of interest" description="Disordered" evidence="6">
    <location>
        <begin position="492"/>
        <end position="539"/>
    </location>
</feature>
<comment type="function">
    <text evidence="4">Part of the outer membrane protein assembly complex, which is involved in assembly and insertion of beta-barrel proteins into the outer membrane.</text>
</comment>
<reference evidence="9" key="1">
    <citation type="journal article" date="2021" name="PeerJ">
        <title>Extensive microbial diversity within the chicken gut microbiome revealed by metagenomics and culture.</title>
        <authorList>
            <person name="Gilroy R."/>
            <person name="Ravi A."/>
            <person name="Getino M."/>
            <person name="Pursley I."/>
            <person name="Horton D.L."/>
            <person name="Alikhan N.F."/>
            <person name="Baker D."/>
            <person name="Gharbi K."/>
            <person name="Hall N."/>
            <person name="Watson M."/>
            <person name="Adriaenssens E.M."/>
            <person name="Foster-Nyarko E."/>
            <person name="Jarju S."/>
            <person name="Secka A."/>
            <person name="Antonio M."/>
            <person name="Oren A."/>
            <person name="Chaudhuri R.R."/>
            <person name="La Ragione R."/>
            <person name="Hildebrand F."/>
            <person name="Pallen M.J."/>
        </authorList>
    </citation>
    <scope>NUCLEOTIDE SEQUENCE</scope>
    <source>
        <strain evidence="9">687</strain>
    </source>
</reference>
<keyword evidence="3 4" id="KW-0998">Cell outer membrane</keyword>
<evidence type="ECO:0000256" key="5">
    <source>
        <dbReference type="SAM" id="Coils"/>
    </source>
</evidence>
<dbReference type="EMBL" id="JAHLFG010000032">
    <property type="protein sequence ID" value="MBU3826419.1"/>
    <property type="molecule type" value="Genomic_DNA"/>
</dbReference>
<comment type="subcellular location">
    <subcellularLocation>
        <location evidence="4">Cell outer membrane</location>
        <topology evidence="4">Lipid-anchor</topology>
    </subcellularLocation>
</comment>
<dbReference type="InterPro" id="IPR002372">
    <property type="entry name" value="PQQ_rpt_dom"/>
</dbReference>
<feature type="signal peptide" evidence="7">
    <location>
        <begin position="1"/>
        <end position="24"/>
    </location>
</feature>
<dbReference type="NCBIfam" id="TIGR03300">
    <property type="entry name" value="assembly_YfgL"/>
    <property type="match status" value="1"/>
</dbReference>
<evidence type="ECO:0000256" key="2">
    <source>
        <dbReference type="ARBA" id="ARBA00023136"/>
    </source>
</evidence>
<dbReference type="PROSITE" id="PS51257">
    <property type="entry name" value="PROKAR_LIPOPROTEIN"/>
    <property type="match status" value="1"/>
</dbReference>
<evidence type="ECO:0000256" key="4">
    <source>
        <dbReference type="HAMAP-Rule" id="MF_00923"/>
    </source>
</evidence>
<evidence type="ECO:0000259" key="8">
    <source>
        <dbReference type="Pfam" id="PF13360"/>
    </source>
</evidence>
<dbReference type="Gene3D" id="2.130.10.10">
    <property type="entry name" value="YVTN repeat-like/Quinoprotein amine dehydrogenase"/>
    <property type="match status" value="1"/>
</dbReference>
<dbReference type="Proteomes" id="UP000824150">
    <property type="component" value="Unassembled WGS sequence"/>
</dbReference>
<gene>
    <name evidence="4 9" type="primary">bamB</name>
    <name evidence="9" type="ORF">IAA31_02890</name>
</gene>
<dbReference type="GO" id="GO:0009279">
    <property type="term" value="C:cell outer membrane"/>
    <property type="evidence" value="ECO:0007669"/>
    <property type="project" value="UniProtKB-SubCell"/>
</dbReference>
<feature type="chain" id="PRO_5039132613" description="Outer membrane protein assembly factor BamB" evidence="7">
    <location>
        <begin position="25"/>
        <end position="539"/>
    </location>
</feature>
<keyword evidence="4" id="KW-0564">Palmitate</keyword>
<name>A0A9E2KM20_9GAMM</name>
<dbReference type="GO" id="GO:0043165">
    <property type="term" value="P:Gram-negative-bacterium-type cell outer membrane assembly"/>
    <property type="evidence" value="ECO:0007669"/>
    <property type="project" value="UniProtKB-UniRule"/>
</dbReference>
<feature type="coiled-coil region" evidence="5">
    <location>
        <begin position="450"/>
        <end position="484"/>
    </location>
</feature>
<feature type="domain" description="Pyrrolo-quinoline quinone repeat" evidence="8">
    <location>
        <begin position="74"/>
        <end position="318"/>
    </location>
</feature>
<dbReference type="InterPro" id="IPR015943">
    <property type="entry name" value="WD40/YVTN_repeat-like_dom_sf"/>
</dbReference>
<proteinExistence type="inferred from homology"/>
<dbReference type="InterPro" id="IPR017687">
    <property type="entry name" value="BamB"/>
</dbReference>
<evidence type="ECO:0000313" key="10">
    <source>
        <dbReference type="Proteomes" id="UP000824150"/>
    </source>
</evidence>
<accession>A0A9E2KM20</accession>
<keyword evidence="1 4" id="KW-0732">Signal</keyword>
<dbReference type="PANTHER" id="PTHR34512:SF30">
    <property type="entry name" value="OUTER MEMBRANE PROTEIN ASSEMBLY FACTOR BAMB"/>
    <property type="match status" value="1"/>
</dbReference>
<keyword evidence="4" id="KW-0449">Lipoprotein</keyword>
<comment type="similarity">
    <text evidence="4">Belongs to the BamB family.</text>
</comment>
<dbReference type="SUPFAM" id="SSF50998">
    <property type="entry name" value="Quinoprotein alcohol dehydrogenase-like"/>
    <property type="match status" value="1"/>
</dbReference>
<protein>
    <recommendedName>
        <fullName evidence="4">Outer membrane protein assembly factor BamB</fullName>
    </recommendedName>
</protein>
<evidence type="ECO:0000256" key="3">
    <source>
        <dbReference type="ARBA" id="ARBA00023237"/>
    </source>
</evidence>
<dbReference type="AlphaFoldDB" id="A0A9E2KM20"/>
<evidence type="ECO:0000256" key="1">
    <source>
        <dbReference type="ARBA" id="ARBA00022729"/>
    </source>
</evidence>
<reference evidence="9" key="2">
    <citation type="submission" date="2021-04" db="EMBL/GenBank/DDBJ databases">
        <authorList>
            <person name="Gilroy R."/>
        </authorList>
    </citation>
    <scope>NUCLEOTIDE SEQUENCE</scope>
    <source>
        <strain evidence="9">687</strain>
    </source>
</reference>
<dbReference type="Pfam" id="PF13360">
    <property type="entry name" value="PQQ_2"/>
    <property type="match status" value="1"/>
</dbReference>
<feature type="compositionally biased region" description="Low complexity" evidence="6">
    <location>
        <begin position="517"/>
        <end position="528"/>
    </location>
</feature>
<dbReference type="PANTHER" id="PTHR34512">
    <property type="entry name" value="CELL SURFACE PROTEIN"/>
    <property type="match status" value="1"/>
</dbReference>
<dbReference type="HAMAP" id="MF_00923">
    <property type="entry name" value="OM_assembly_BamB"/>
    <property type="match status" value="1"/>
</dbReference>
<evidence type="ECO:0000313" key="9">
    <source>
        <dbReference type="EMBL" id="MBU3826419.1"/>
    </source>
</evidence>
<keyword evidence="5" id="KW-0175">Coiled coil</keyword>
<dbReference type="InterPro" id="IPR018391">
    <property type="entry name" value="PQQ_b-propeller_rpt"/>
</dbReference>
<keyword evidence="2 4" id="KW-0472">Membrane</keyword>
<sequence>MFKSSKFALILPVSAALLFGCSSGEDLYAPAEVPEIENRFTPQELWSDSVGGVGDFYSELSPAFASGTLYAAGRNGDVYAIRSDDGDKIWHTDLSDEEENDDRRSARLSGGVSAYAGKVAIGSENGYIYVLNAIDGALLWKAYVGAEVVSKPAFSQSADKLFVFDSQGRLTAYDLNSGESLWVSGETSSGLRLRAQGDPVAVGDEYVVIGQSSGRVSVIAQDSGAIVNQILISEHGGANSLERIRDVASTPLLLGDTLYTTSFNGGYAAYSFATHSFTTRLGYNSSRVPALDDTSLVIVEDDGQIVCVNRADNTERWTVNNLYYRNLSAPVIYGNYVVVGDFEGYLYFINLQTGVLETVYELDGSGIYTAPLQADGNLYIQSRDGDLYCLHYDPAGTARAKELALQQAEDYAGVGVSLARPGVGATGIYAPDTMSYDELMARRQAVLSMAAQAEARQRAIEAQRRAYEQRRAAYEARMKAIEEAERERVSGFGLMPGVKSSGDETPAPESTPSTDNAAPAESSAPSPEEYTEKATGFGL</sequence>
<organism evidence="9 10">
    <name type="scientific">Candidatus Anaerobiospirillum merdipullorum</name>
    <dbReference type="NCBI Taxonomy" id="2838450"/>
    <lineage>
        <taxon>Bacteria</taxon>
        <taxon>Pseudomonadati</taxon>
        <taxon>Pseudomonadota</taxon>
        <taxon>Gammaproteobacteria</taxon>
        <taxon>Aeromonadales</taxon>
        <taxon>Succinivibrionaceae</taxon>
        <taxon>Anaerobiospirillum</taxon>
    </lineage>
</organism>
<dbReference type="InterPro" id="IPR011047">
    <property type="entry name" value="Quinoprotein_ADH-like_sf"/>
</dbReference>
<comment type="subunit">
    <text evidence="4">Part of the Bam complex.</text>
</comment>
<evidence type="ECO:0000256" key="6">
    <source>
        <dbReference type="SAM" id="MobiDB-lite"/>
    </source>
</evidence>
<dbReference type="GO" id="GO:0051205">
    <property type="term" value="P:protein insertion into membrane"/>
    <property type="evidence" value="ECO:0007669"/>
    <property type="project" value="UniProtKB-UniRule"/>
</dbReference>
<comment type="caution">
    <text evidence="9">The sequence shown here is derived from an EMBL/GenBank/DDBJ whole genome shotgun (WGS) entry which is preliminary data.</text>
</comment>
<dbReference type="SMART" id="SM00564">
    <property type="entry name" value="PQQ"/>
    <property type="match status" value="6"/>
</dbReference>
<evidence type="ECO:0000256" key="7">
    <source>
        <dbReference type="SAM" id="SignalP"/>
    </source>
</evidence>